<dbReference type="PANTHER" id="PTHR43180:SF33">
    <property type="entry name" value="15-HYDROXYPROSTAGLANDIN DEHYDROGENASE [NAD(+)]-LIKE"/>
    <property type="match status" value="1"/>
</dbReference>
<proteinExistence type="inferred from homology"/>
<evidence type="ECO:0000256" key="1">
    <source>
        <dbReference type="ARBA" id="ARBA00006484"/>
    </source>
</evidence>
<evidence type="ECO:0000313" key="5">
    <source>
        <dbReference type="Proteomes" id="UP001500063"/>
    </source>
</evidence>
<evidence type="ECO:0000256" key="3">
    <source>
        <dbReference type="RuleBase" id="RU000363"/>
    </source>
</evidence>
<dbReference type="InterPro" id="IPR020904">
    <property type="entry name" value="Sc_DH/Rdtase_CS"/>
</dbReference>
<comment type="caution">
    <text evidence="4">The sequence shown here is derived from an EMBL/GenBank/DDBJ whole genome shotgun (WGS) entry which is preliminary data.</text>
</comment>
<dbReference type="PANTHER" id="PTHR43180">
    <property type="entry name" value="3-OXOACYL-(ACYL-CARRIER-PROTEIN) REDUCTASE (AFU_ORTHOLOGUE AFUA_6G11210)"/>
    <property type="match status" value="1"/>
</dbReference>
<dbReference type="InterPro" id="IPR002347">
    <property type="entry name" value="SDR_fam"/>
</dbReference>
<dbReference type="PRINTS" id="PR00080">
    <property type="entry name" value="SDRFAMILY"/>
</dbReference>
<name>A0ABP3GIL6_9ACTN</name>
<comment type="similarity">
    <text evidence="1 3">Belongs to the short-chain dehydrogenases/reductases (SDR) family.</text>
</comment>
<dbReference type="PRINTS" id="PR00081">
    <property type="entry name" value="GDHRDH"/>
</dbReference>
<dbReference type="InterPro" id="IPR036291">
    <property type="entry name" value="NAD(P)-bd_dom_sf"/>
</dbReference>
<keyword evidence="2" id="KW-0560">Oxidoreductase</keyword>
<dbReference type="RefSeq" id="WP_344117512.1">
    <property type="nucleotide sequence ID" value="NZ_BAAABW010000013.1"/>
</dbReference>
<accession>A0ABP3GIL6</accession>
<gene>
    <name evidence="4" type="ORF">GCM10010319_21220</name>
</gene>
<dbReference type="Proteomes" id="UP001500063">
    <property type="component" value="Unassembled WGS sequence"/>
</dbReference>
<evidence type="ECO:0000256" key="2">
    <source>
        <dbReference type="ARBA" id="ARBA00023002"/>
    </source>
</evidence>
<dbReference type="Pfam" id="PF00106">
    <property type="entry name" value="adh_short"/>
    <property type="match status" value="1"/>
</dbReference>
<keyword evidence="5" id="KW-1185">Reference proteome</keyword>
<evidence type="ECO:0000313" key="4">
    <source>
        <dbReference type="EMBL" id="GAA0344778.1"/>
    </source>
</evidence>
<protein>
    <submittedName>
        <fullName evidence="4">SDR family oxidoreductase</fullName>
    </submittedName>
</protein>
<reference evidence="5" key="1">
    <citation type="journal article" date="2019" name="Int. J. Syst. Evol. Microbiol.">
        <title>The Global Catalogue of Microorganisms (GCM) 10K type strain sequencing project: providing services to taxonomists for standard genome sequencing and annotation.</title>
        <authorList>
            <consortium name="The Broad Institute Genomics Platform"/>
            <consortium name="The Broad Institute Genome Sequencing Center for Infectious Disease"/>
            <person name="Wu L."/>
            <person name="Ma J."/>
        </authorList>
    </citation>
    <scope>NUCLEOTIDE SEQUENCE [LARGE SCALE GENOMIC DNA]</scope>
    <source>
        <strain evidence="5">JCM 4565</strain>
    </source>
</reference>
<dbReference type="EMBL" id="BAAABW010000013">
    <property type="protein sequence ID" value="GAA0344778.1"/>
    <property type="molecule type" value="Genomic_DNA"/>
</dbReference>
<dbReference type="Gene3D" id="3.40.50.720">
    <property type="entry name" value="NAD(P)-binding Rossmann-like Domain"/>
    <property type="match status" value="1"/>
</dbReference>
<dbReference type="PROSITE" id="PS00061">
    <property type="entry name" value="ADH_SHORT"/>
    <property type="match status" value="1"/>
</dbReference>
<sequence length="246" mass="24802">MTNVVLVTGGASGIGAAVVRRFARAGARVVIADVDERAGAAVAEVTGGLFVPTDVTREQDNQAAVRAAVTAFGGLDVVHLNAGVGGAGGAGEDFDLQRYRQTLAVNIDGTMFGIRAALPVLAPAGRGAIVVTSSLAGLAPAPFDPVYSASKHAVIGLVRSLALAWTESGVTINAVCPGFVDTPMIASVRDAIVGRGLAVADPAQVAEAVEAIVAGGETGRAWMVQAGRPPEPVEFPRVDLSRDGAV</sequence>
<organism evidence="4 5">
    <name type="scientific">Streptomyces blastmyceticus</name>
    <dbReference type="NCBI Taxonomy" id="68180"/>
    <lineage>
        <taxon>Bacteria</taxon>
        <taxon>Bacillati</taxon>
        <taxon>Actinomycetota</taxon>
        <taxon>Actinomycetes</taxon>
        <taxon>Kitasatosporales</taxon>
        <taxon>Streptomycetaceae</taxon>
        <taxon>Streptomyces</taxon>
    </lineage>
</organism>
<dbReference type="SUPFAM" id="SSF51735">
    <property type="entry name" value="NAD(P)-binding Rossmann-fold domains"/>
    <property type="match status" value="1"/>
</dbReference>